<keyword evidence="4 8" id="KW-0812">Transmembrane</keyword>
<dbReference type="InterPro" id="IPR050391">
    <property type="entry name" value="Mito_Metabolite_Transporter"/>
</dbReference>
<comment type="caution">
    <text evidence="10">The sequence shown here is derived from an EMBL/GenBank/DDBJ whole genome shotgun (WGS) entry which is preliminary data.</text>
</comment>
<keyword evidence="7 8" id="KW-0472">Membrane</keyword>
<evidence type="ECO:0000256" key="3">
    <source>
        <dbReference type="ARBA" id="ARBA00022448"/>
    </source>
</evidence>
<comment type="similarity">
    <text evidence="2 9">Belongs to the mitochondrial carrier (TC 2.A.29) family.</text>
</comment>
<evidence type="ECO:0000256" key="5">
    <source>
        <dbReference type="ARBA" id="ARBA00022737"/>
    </source>
</evidence>
<evidence type="ECO:0000313" key="11">
    <source>
        <dbReference type="Proteomes" id="UP000286097"/>
    </source>
</evidence>
<evidence type="ECO:0000256" key="4">
    <source>
        <dbReference type="ARBA" id="ARBA00022692"/>
    </source>
</evidence>
<evidence type="ECO:0000256" key="7">
    <source>
        <dbReference type="ARBA" id="ARBA00023136"/>
    </source>
</evidence>
<keyword evidence="5" id="KW-0677">Repeat</keyword>
<keyword evidence="6" id="KW-1133">Transmembrane helix</keyword>
<comment type="subcellular location">
    <subcellularLocation>
        <location evidence="1">Membrane</location>
        <topology evidence="1">Multi-pass membrane protein</topology>
    </subcellularLocation>
</comment>
<evidence type="ECO:0000256" key="2">
    <source>
        <dbReference type="ARBA" id="ARBA00006375"/>
    </source>
</evidence>
<dbReference type="AlphaFoldDB" id="A0A3R7XXU6"/>
<proteinExistence type="inferred from homology"/>
<dbReference type="Gene3D" id="1.50.40.10">
    <property type="entry name" value="Mitochondrial carrier domain"/>
    <property type="match status" value="1"/>
</dbReference>
<dbReference type="PRINTS" id="PR00926">
    <property type="entry name" value="MITOCARRIER"/>
</dbReference>
<dbReference type="Pfam" id="PF00153">
    <property type="entry name" value="Mito_carr"/>
    <property type="match status" value="3"/>
</dbReference>
<dbReference type="EMBL" id="QKXF01000122">
    <property type="protein sequence ID" value="RQM16299.1"/>
    <property type="molecule type" value="Genomic_DNA"/>
</dbReference>
<feature type="repeat" description="Solcar" evidence="8">
    <location>
        <begin position="133"/>
        <end position="223"/>
    </location>
</feature>
<sequence>MDHINRFGDLVSLSGRNSPLSNATMSLTRLASYQVMGASFYHGRQSQAGFAANLDGNSRSRQCHFVPDHVKYRSAIWLDDLSSTCLSIQYPSSLQYNATRYLDEHFLTTMASQTGAKEEAPMQMKTAIVPQWTRFLAGGVASATAELLTLPIDITKVRLQAQRSGSTTGSKPLVHYNGMFHAAQTMIKQEGPGALWNGATPALLRQVSYTSICMVLYEPLRNAFGANAIQGANREVPFINKCLAGGCAGAIGISIANPVDVIKVRMQADRSGKLYRSVGDAFAVIYRREGMRGFLRGMPPNIQRGFIVNAAELSTYDHSKEQLISSGLLKEGVLAHTGASCVAGFAGAAASNPYVYYLLSALIAFRANIVICRIDVVKTRLMSQPTDTHGKGLHYRGMMDCVRKTFNEGGASAFYKGFIPNWMRKAPWCIVFFVTYEKYRAALASTDGQ</sequence>
<evidence type="ECO:0000256" key="9">
    <source>
        <dbReference type="RuleBase" id="RU000488"/>
    </source>
</evidence>
<dbReference type="InterPro" id="IPR023395">
    <property type="entry name" value="MCP_dom_sf"/>
</dbReference>
<dbReference type="SUPFAM" id="SSF103506">
    <property type="entry name" value="Mitochondrial carrier"/>
    <property type="match status" value="1"/>
</dbReference>
<reference evidence="10 11" key="1">
    <citation type="submission" date="2018-06" db="EMBL/GenBank/DDBJ databases">
        <title>Comparative genomics of downy mildews reveals potential adaptations to biotrophy.</title>
        <authorList>
            <person name="Fletcher K."/>
            <person name="Klosterman S.J."/>
            <person name="Derevnina L."/>
            <person name="Martin F."/>
            <person name="Koike S."/>
            <person name="Reyes Chin-Wo S."/>
            <person name="Mou B."/>
            <person name="Michelmore R."/>
        </authorList>
    </citation>
    <scope>NUCLEOTIDE SEQUENCE [LARGE SCALE GENOMIC DNA]</scope>
    <source>
        <strain evidence="10 11">R13</strain>
    </source>
</reference>
<dbReference type="GO" id="GO:0016020">
    <property type="term" value="C:membrane"/>
    <property type="evidence" value="ECO:0007669"/>
    <property type="project" value="UniProtKB-SubCell"/>
</dbReference>
<dbReference type="GO" id="GO:0055085">
    <property type="term" value="P:transmembrane transport"/>
    <property type="evidence" value="ECO:0007669"/>
    <property type="project" value="InterPro"/>
</dbReference>
<evidence type="ECO:0000313" key="10">
    <source>
        <dbReference type="EMBL" id="RQM16299.1"/>
    </source>
</evidence>
<dbReference type="VEuPathDB" id="FungiDB:DD237_002828"/>
<dbReference type="Proteomes" id="UP000286097">
    <property type="component" value="Unassembled WGS sequence"/>
</dbReference>
<name>A0A3R7XXU6_9STRA</name>
<gene>
    <name evidence="10" type="ORF">DD237_002828</name>
</gene>
<keyword evidence="3 9" id="KW-0813">Transport</keyword>
<accession>A0A3R7XXU6</accession>
<evidence type="ECO:0000256" key="1">
    <source>
        <dbReference type="ARBA" id="ARBA00004141"/>
    </source>
</evidence>
<evidence type="ECO:0000256" key="6">
    <source>
        <dbReference type="ARBA" id="ARBA00022989"/>
    </source>
</evidence>
<evidence type="ECO:0000256" key="8">
    <source>
        <dbReference type="PROSITE-ProRule" id="PRU00282"/>
    </source>
</evidence>
<protein>
    <recommendedName>
        <fullName evidence="12">Mitochondrial carrier protein</fullName>
    </recommendedName>
</protein>
<dbReference type="InterPro" id="IPR018108">
    <property type="entry name" value="MCP_transmembrane"/>
</dbReference>
<dbReference type="PROSITE" id="PS50920">
    <property type="entry name" value="SOLCAR"/>
    <property type="match status" value="3"/>
</dbReference>
<organism evidence="10 11">
    <name type="scientific">Peronospora effusa</name>
    <dbReference type="NCBI Taxonomy" id="542832"/>
    <lineage>
        <taxon>Eukaryota</taxon>
        <taxon>Sar</taxon>
        <taxon>Stramenopiles</taxon>
        <taxon>Oomycota</taxon>
        <taxon>Peronosporomycetes</taxon>
        <taxon>Peronosporales</taxon>
        <taxon>Peronosporaceae</taxon>
        <taxon>Peronospora</taxon>
    </lineage>
</organism>
<feature type="repeat" description="Solcar" evidence="8">
    <location>
        <begin position="236"/>
        <end position="322"/>
    </location>
</feature>
<evidence type="ECO:0008006" key="12">
    <source>
        <dbReference type="Google" id="ProtNLM"/>
    </source>
</evidence>
<dbReference type="PANTHER" id="PTHR45618">
    <property type="entry name" value="MITOCHONDRIAL DICARBOXYLATE CARRIER-RELATED"/>
    <property type="match status" value="1"/>
</dbReference>
<dbReference type="InterPro" id="IPR002067">
    <property type="entry name" value="MCP"/>
</dbReference>
<feature type="repeat" description="Solcar" evidence="8">
    <location>
        <begin position="355"/>
        <end position="442"/>
    </location>
</feature>